<dbReference type="PIRSF" id="PIRSF000770">
    <property type="entry name" value="RNA_pol_sigma-SigE/K"/>
    <property type="match status" value="1"/>
</dbReference>
<feature type="region of interest" description="Sigma-70 factor domain-2" evidence="6">
    <location>
        <begin position="13"/>
        <end position="85"/>
    </location>
</feature>
<dbReference type="Gene3D" id="1.20.140.160">
    <property type="match status" value="1"/>
</dbReference>
<dbReference type="GO" id="GO:0016987">
    <property type="term" value="F:sigma factor activity"/>
    <property type="evidence" value="ECO:0007669"/>
    <property type="project" value="UniProtKB-UniRule"/>
</dbReference>
<evidence type="ECO:0000313" key="9">
    <source>
        <dbReference type="EMBL" id="VCU69910.1"/>
    </source>
</evidence>
<dbReference type="GO" id="GO:0003677">
    <property type="term" value="F:DNA binding"/>
    <property type="evidence" value="ECO:0007669"/>
    <property type="project" value="UniProtKB-UniRule"/>
</dbReference>
<dbReference type="GO" id="GO:0003899">
    <property type="term" value="F:DNA-directed RNA polymerase activity"/>
    <property type="evidence" value="ECO:0007669"/>
    <property type="project" value="InterPro"/>
</dbReference>
<feature type="region of interest" description="Sigma-70 factor domain-4" evidence="6">
    <location>
        <begin position="184"/>
        <end position="232"/>
    </location>
</feature>
<dbReference type="RefSeq" id="WP_124079419.1">
    <property type="nucleotide sequence ID" value="NZ_UWPJ01000016.1"/>
</dbReference>
<dbReference type="Proteomes" id="UP000277294">
    <property type="component" value="Unassembled WGS sequence"/>
</dbReference>
<dbReference type="InterPro" id="IPR000943">
    <property type="entry name" value="RNA_pol_sigma70"/>
</dbReference>
<dbReference type="Pfam" id="PF04542">
    <property type="entry name" value="Sigma70_r2"/>
    <property type="match status" value="1"/>
</dbReference>
<comment type="subcellular location">
    <subcellularLocation>
        <location evidence="6">Cytoplasm</location>
    </subcellularLocation>
</comment>
<dbReference type="NCBIfam" id="TIGR02479">
    <property type="entry name" value="FliA_WhiG"/>
    <property type="match status" value="1"/>
</dbReference>
<dbReference type="CDD" id="cd06171">
    <property type="entry name" value="Sigma70_r4"/>
    <property type="match status" value="1"/>
</dbReference>
<gene>
    <name evidence="6 9" type="primary">fliA</name>
    <name evidence="9" type="ORF">PIGHUM_01975</name>
</gene>
<comment type="function">
    <text evidence="6">Sigma factors are initiation factors that promote the attachment of RNA polymerase to specific initiation sites and are then released. This sigma factor controls the expression of flagella-related genes.</text>
</comment>
<feature type="domain" description="RNA polymerase sigma-70" evidence="8">
    <location>
        <begin position="205"/>
        <end position="231"/>
    </location>
</feature>
<keyword evidence="3 6" id="KW-0731">Sigma factor</keyword>
<dbReference type="InterPro" id="IPR013324">
    <property type="entry name" value="RNA_pol_sigma_r3/r4-like"/>
</dbReference>
<evidence type="ECO:0000256" key="2">
    <source>
        <dbReference type="ARBA" id="ARBA00023015"/>
    </source>
</evidence>
<sequence>MYTRDGTLARELDVEPYVPLVRRMAHHMVARLPASVQIEDLIQAGMLGLLDALGRFEEGLGAQFETYATQRIRGAMLDELRRGDWMPRSVRQTQRKIEGAMTRSEHRLGRAPSDAEMAEELGVPLGEYQQMLAEARGVQLFYYEDMDRGEDADGYLDRHAPSDPAADPHERLSDRRFREAVVTGIERLPEREKLVMGMYYEQEMNFKEIAAVLGVTESRICQLHSQAVSRLRTRLKEWKK</sequence>
<dbReference type="PRINTS" id="PR00046">
    <property type="entry name" value="SIGMA70FCT"/>
</dbReference>
<dbReference type="Gene3D" id="1.10.1740.10">
    <property type="match status" value="1"/>
</dbReference>
<dbReference type="GO" id="GO:0005737">
    <property type="term" value="C:cytoplasm"/>
    <property type="evidence" value="ECO:0007669"/>
    <property type="project" value="UniProtKB-SubCell"/>
</dbReference>
<dbReference type="InterPro" id="IPR007627">
    <property type="entry name" value="RNA_pol_sigma70_r2"/>
</dbReference>
<dbReference type="PANTHER" id="PTHR30385">
    <property type="entry name" value="SIGMA FACTOR F FLAGELLAR"/>
    <property type="match status" value="1"/>
</dbReference>
<comment type="caution">
    <text evidence="6">Lacks conserved residue(s) required for the propagation of feature annotation.</text>
</comment>
<keyword evidence="10" id="KW-1185">Reference proteome</keyword>
<dbReference type="HAMAP" id="MF_00962">
    <property type="entry name" value="Sigma70_FliA"/>
    <property type="match status" value="1"/>
</dbReference>
<dbReference type="NCBIfam" id="TIGR02937">
    <property type="entry name" value="sigma70-ECF"/>
    <property type="match status" value="1"/>
</dbReference>
<feature type="domain" description="RNA polymerase sigma-70" evidence="7">
    <location>
        <begin position="40"/>
        <end position="53"/>
    </location>
</feature>
<evidence type="ECO:0000313" key="10">
    <source>
        <dbReference type="Proteomes" id="UP000277294"/>
    </source>
</evidence>
<dbReference type="InterPro" id="IPR028617">
    <property type="entry name" value="Sigma70_FliA"/>
</dbReference>
<evidence type="ECO:0000256" key="6">
    <source>
        <dbReference type="HAMAP-Rule" id="MF_00962"/>
    </source>
</evidence>
<evidence type="ECO:0000259" key="8">
    <source>
        <dbReference type="PROSITE" id="PS00716"/>
    </source>
</evidence>
<dbReference type="PANTHER" id="PTHR30385:SF7">
    <property type="entry name" value="RNA POLYMERASE SIGMA FACTOR FLIA"/>
    <property type="match status" value="1"/>
</dbReference>
<evidence type="ECO:0000256" key="3">
    <source>
        <dbReference type="ARBA" id="ARBA00023082"/>
    </source>
</evidence>
<evidence type="ECO:0000259" key="7">
    <source>
        <dbReference type="PROSITE" id="PS00715"/>
    </source>
</evidence>
<feature type="DNA-binding region" description="H-T-H motif" evidence="6">
    <location>
        <begin position="206"/>
        <end position="225"/>
    </location>
</feature>
<dbReference type="SUPFAM" id="SSF88946">
    <property type="entry name" value="Sigma2 domain of RNA polymerase sigma factors"/>
    <property type="match status" value="1"/>
</dbReference>
<dbReference type="NCBIfam" id="NF005413">
    <property type="entry name" value="PRK06986.1"/>
    <property type="match status" value="1"/>
</dbReference>
<organism evidence="9 10">
    <name type="scientific">Pigmentiphaga humi</name>
    <dbReference type="NCBI Taxonomy" id="2478468"/>
    <lineage>
        <taxon>Bacteria</taxon>
        <taxon>Pseudomonadati</taxon>
        <taxon>Pseudomonadota</taxon>
        <taxon>Betaproteobacteria</taxon>
        <taxon>Burkholderiales</taxon>
        <taxon>Alcaligenaceae</taxon>
        <taxon>Pigmentiphaga</taxon>
    </lineage>
</organism>
<reference evidence="9 10" key="1">
    <citation type="submission" date="2018-10" db="EMBL/GenBank/DDBJ databases">
        <authorList>
            <person name="Criscuolo A."/>
        </authorList>
    </citation>
    <scope>NUCLEOTIDE SEQUENCE [LARGE SCALE GENOMIC DNA]</scope>
    <source>
        <strain evidence="9">DnA1</strain>
    </source>
</reference>
<comment type="similarity">
    <text evidence="6">Belongs to the sigma-70 factor family. FliA subfamily.</text>
</comment>
<evidence type="ECO:0000256" key="5">
    <source>
        <dbReference type="ARBA" id="ARBA00023163"/>
    </source>
</evidence>
<dbReference type="InterPro" id="IPR014284">
    <property type="entry name" value="RNA_pol_sigma-70_dom"/>
</dbReference>
<dbReference type="Pfam" id="PF04545">
    <property type="entry name" value="Sigma70_r4"/>
    <property type="match status" value="1"/>
</dbReference>
<keyword evidence="5 6" id="KW-0804">Transcription</keyword>
<keyword evidence="2 6" id="KW-0805">Transcription regulation</keyword>
<keyword evidence="1 6" id="KW-0963">Cytoplasm</keyword>
<proteinExistence type="inferred from homology"/>
<dbReference type="InterPro" id="IPR013325">
    <property type="entry name" value="RNA_pol_sigma_r2"/>
</dbReference>
<dbReference type="InterPro" id="IPR007624">
    <property type="entry name" value="RNA_pol_sigma70_r3"/>
</dbReference>
<evidence type="ECO:0000256" key="4">
    <source>
        <dbReference type="ARBA" id="ARBA00023125"/>
    </source>
</evidence>
<protein>
    <recommendedName>
        <fullName evidence="6">RNA polymerase sigma factor FliA</fullName>
    </recommendedName>
    <alternativeName>
        <fullName evidence="6">RNA polymerase sigma factor for flagellar operon</fullName>
    </alternativeName>
    <alternativeName>
        <fullName evidence="6">Sigma F</fullName>
    </alternativeName>
    <alternativeName>
        <fullName evidence="6">Sigma-28</fullName>
    </alternativeName>
</protein>
<dbReference type="EMBL" id="UWPJ01000016">
    <property type="protein sequence ID" value="VCU69910.1"/>
    <property type="molecule type" value="Genomic_DNA"/>
</dbReference>
<name>A0A3P4B2I2_9BURK</name>
<keyword evidence="4 6" id="KW-0238">DNA-binding</keyword>
<accession>A0A3P4B2I2</accession>
<dbReference type="SUPFAM" id="SSF88659">
    <property type="entry name" value="Sigma3 and sigma4 domains of RNA polymerase sigma factors"/>
    <property type="match status" value="2"/>
</dbReference>
<dbReference type="Pfam" id="PF04539">
    <property type="entry name" value="Sigma70_r3"/>
    <property type="match status" value="1"/>
</dbReference>
<dbReference type="PROSITE" id="PS00715">
    <property type="entry name" value="SIGMA70_1"/>
    <property type="match status" value="1"/>
</dbReference>
<dbReference type="GO" id="GO:0006352">
    <property type="term" value="P:DNA-templated transcription initiation"/>
    <property type="evidence" value="ECO:0007669"/>
    <property type="project" value="UniProtKB-UniRule"/>
</dbReference>
<dbReference type="OrthoDB" id="9799825at2"/>
<dbReference type="AlphaFoldDB" id="A0A3P4B2I2"/>
<dbReference type="PROSITE" id="PS00716">
    <property type="entry name" value="SIGMA70_2"/>
    <property type="match status" value="1"/>
</dbReference>
<evidence type="ECO:0000256" key="1">
    <source>
        <dbReference type="ARBA" id="ARBA00022490"/>
    </source>
</evidence>
<dbReference type="InterPro" id="IPR012845">
    <property type="entry name" value="RNA_pol_sigma_FliA_WhiG"/>
</dbReference>
<dbReference type="InterPro" id="IPR007630">
    <property type="entry name" value="RNA_pol_sigma70_r4"/>
</dbReference>
<feature type="short sequence motif" description="Interaction with polymerase core subunit RpoC" evidence="6">
    <location>
        <begin position="40"/>
        <end position="43"/>
    </location>
</feature>